<gene>
    <name evidence="4" type="ORF">HYH02_007515</name>
</gene>
<dbReference type="InterPro" id="IPR036378">
    <property type="entry name" value="FAS1_dom_sf"/>
</dbReference>
<feature type="transmembrane region" description="Helical" evidence="1">
    <location>
        <begin position="520"/>
        <end position="541"/>
    </location>
</feature>
<feature type="domain" description="FAS1" evidence="3">
    <location>
        <begin position="33"/>
        <end position="193"/>
    </location>
</feature>
<accession>A0A836B4S8</accession>
<evidence type="ECO:0000259" key="3">
    <source>
        <dbReference type="PROSITE" id="PS50213"/>
    </source>
</evidence>
<proteinExistence type="predicted"/>
<feature type="chain" id="PRO_5032283241" description="FAS1 domain-containing protein" evidence="2">
    <location>
        <begin position="27"/>
        <end position="542"/>
    </location>
</feature>
<dbReference type="SUPFAM" id="SSF82153">
    <property type="entry name" value="FAS1 domain"/>
    <property type="match status" value="3"/>
</dbReference>
<evidence type="ECO:0000313" key="5">
    <source>
        <dbReference type="Proteomes" id="UP000613740"/>
    </source>
</evidence>
<dbReference type="SMART" id="SM00554">
    <property type="entry name" value="FAS1"/>
    <property type="match status" value="2"/>
</dbReference>
<keyword evidence="2" id="KW-0732">Signal</keyword>
<keyword evidence="1" id="KW-1133">Transmembrane helix</keyword>
<keyword evidence="1" id="KW-0472">Membrane</keyword>
<keyword evidence="1" id="KW-0812">Transmembrane</keyword>
<dbReference type="Gene3D" id="2.30.180.10">
    <property type="entry name" value="FAS1 domain"/>
    <property type="match status" value="3"/>
</dbReference>
<feature type="signal peptide" evidence="2">
    <location>
        <begin position="1"/>
        <end position="26"/>
    </location>
</feature>
<dbReference type="EMBL" id="JAEHOD010000021">
    <property type="protein sequence ID" value="KAG2447592.1"/>
    <property type="molecule type" value="Genomic_DNA"/>
</dbReference>
<organism evidence="4 5">
    <name type="scientific">Chlamydomonas schloesseri</name>
    <dbReference type="NCBI Taxonomy" id="2026947"/>
    <lineage>
        <taxon>Eukaryota</taxon>
        <taxon>Viridiplantae</taxon>
        <taxon>Chlorophyta</taxon>
        <taxon>core chlorophytes</taxon>
        <taxon>Chlorophyceae</taxon>
        <taxon>CS clade</taxon>
        <taxon>Chlamydomonadales</taxon>
        <taxon>Chlamydomonadaceae</taxon>
        <taxon>Chlamydomonas</taxon>
    </lineage>
</organism>
<reference evidence="4" key="1">
    <citation type="journal article" date="2020" name="bioRxiv">
        <title>Comparative genomics of Chlamydomonas.</title>
        <authorList>
            <person name="Craig R.J."/>
            <person name="Hasan A.R."/>
            <person name="Ness R.W."/>
            <person name="Keightley P.D."/>
        </authorList>
    </citation>
    <scope>NUCLEOTIDE SEQUENCE</scope>
    <source>
        <strain evidence="4">CCAP 11/173</strain>
    </source>
</reference>
<dbReference type="PANTHER" id="PTHR10900:SF77">
    <property type="entry name" value="FI19380P1"/>
    <property type="match status" value="1"/>
</dbReference>
<evidence type="ECO:0000256" key="2">
    <source>
        <dbReference type="SAM" id="SignalP"/>
    </source>
</evidence>
<dbReference type="OrthoDB" id="286301at2759"/>
<comment type="caution">
    <text evidence="4">The sequence shown here is derived from an EMBL/GenBank/DDBJ whole genome shotgun (WGS) entry which is preliminary data.</text>
</comment>
<dbReference type="AlphaFoldDB" id="A0A836B4S8"/>
<dbReference type="InterPro" id="IPR050904">
    <property type="entry name" value="Adhesion/Biosynth-related"/>
</dbReference>
<name>A0A836B4S8_9CHLO</name>
<dbReference type="PROSITE" id="PS50213">
    <property type="entry name" value="FAS1"/>
    <property type="match status" value="2"/>
</dbReference>
<dbReference type="PANTHER" id="PTHR10900">
    <property type="entry name" value="PERIOSTIN-RELATED"/>
    <property type="match status" value="1"/>
</dbReference>
<feature type="domain" description="FAS1" evidence="3">
    <location>
        <begin position="347"/>
        <end position="504"/>
    </location>
</feature>
<evidence type="ECO:0000256" key="1">
    <source>
        <dbReference type="SAM" id="Phobius"/>
    </source>
</evidence>
<dbReference type="Pfam" id="PF02469">
    <property type="entry name" value="Fasciclin"/>
    <property type="match status" value="2"/>
</dbReference>
<dbReference type="Proteomes" id="UP000613740">
    <property type="component" value="Unassembled WGS sequence"/>
</dbReference>
<dbReference type="GO" id="GO:0005615">
    <property type="term" value="C:extracellular space"/>
    <property type="evidence" value="ECO:0007669"/>
    <property type="project" value="TreeGrafter"/>
</dbReference>
<keyword evidence="5" id="KW-1185">Reference proteome</keyword>
<dbReference type="InterPro" id="IPR000782">
    <property type="entry name" value="FAS1_domain"/>
</dbReference>
<protein>
    <recommendedName>
        <fullName evidence="3">FAS1 domain-containing protein</fullName>
    </recommendedName>
</protein>
<sequence length="542" mass="56183">MARSIRGSLGATALLLVGLSAYVVNSQTPSYATLAEFIASYNGTDLTVFSAALNKTGLTNAVASLNNGTVFIPNDAAFASFATSLGLANAAALLNLSQDMVAALLKFHVVPSKVTIATAADVAQYSKMATMATPAVGATEQQYLSLVANQTENSYSVKSPRATAKFAPISTSAGSPLFTAVGASQVVVVTQVLATWYNSIGEAINDNSRLLSLRSALMQNDMWAELYNTSLSRTLFAPTDGAVDGVRTDFNIDMKSNSTIAKEMLNYMQAVGPLAVNFSADATATYSFTSLLCCNQMITVNQTGANAVTVSSLGSVAKLTTYGTIQVGGPTAKALIHIIGYPLIPTVTNIWAMITKEPNLSVLAGLFLAEGKEYKKLAAITVNGQTTAGAVPYTLLAPMNDAFKIATNKYSANSVADLIGAANLGAFLRNHVVVGSYSTDNLTAGVQLTTLESQTAGTSSKKLAVTANNKTITLAADQSTANIFIKNNQVAYGWSYIHAIDFPLFPGFPFILPPGGSAGAVLPSVAVLLAGLVAAAAAALVV</sequence>
<evidence type="ECO:0000313" key="4">
    <source>
        <dbReference type="EMBL" id="KAG2447592.1"/>
    </source>
</evidence>